<evidence type="ECO:0000256" key="2">
    <source>
        <dbReference type="ARBA" id="ARBA00022670"/>
    </source>
</evidence>
<gene>
    <name evidence="5" type="ORF">N0V84_012773</name>
</gene>
<keyword evidence="3" id="KW-0378">Hydrolase</keyword>
<dbReference type="GO" id="GO:0008234">
    <property type="term" value="F:cysteine-type peptidase activity"/>
    <property type="evidence" value="ECO:0007669"/>
    <property type="project" value="UniProtKB-KW"/>
</dbReference>
<evidence type="ECO:0000256" key="3">
    <source>
        <dbReference type="ARBA" id="ARBA00022801"/>
    </source>
</evidence>
<reference evidence="5" key="1">
    <citation type="submission" date="2022-10" db="EMBL/GenBank/DDBJ databases">
        <title>Tapping the CABI collections for fungal endophytes: first genome assemblies for Collariella, Neodidymelliopsis, Ascochyta clinopodiicola, Didymella pomorum, Didymosphaeria variabile, Neocosmospora piperis and Neocucurbitaria cava.</title>
        <authorList>
            <person name="Hill R."/>
        </authorList>
    </citation>
    <scope>NUCLEOTIDE SEQUENCE</scope>
    <source>
        <strain evidence="5">IMI 366586</strain>
    </source>
</reference>
<dbReference type="EMBL" id="JAPEUR010000833">
    <property type="protein sequence ID" value="KAJ4307389.1"/>
    <property type="molecule type" value="Genomic_DNA"/>
</dbReference>
<keyword evidence="6" id="KW-1185">Reference proteome</keyword>
<protein>
    <submittedName>
        <fullName evidence="5">Uncharacterized protein</fullName>
    </submittedName>
</protein>
<dbReference type="AlphaFoldDB" id="A0A9W8T8P2"/>
<evidence type="ECO:0000313" key="6">
    <source>
        <dbReference type="Proteomes" id="UP001140502"/>
    </source>
</evidence>
<dbReference type="OrthoDB" id="407146at2759"/>
<accession>A0A9W8T8P2</accession>
<sequence length="202" mass="22969">MPRVIFRENKPNIRIIEYPDAVRTSWSTVRELIPQLWTGSKSLYRLYMDPDEPKSLDVHVLLHIGMLDKPGEAFRIERNGYKCGYDLPDVDGKYPTHDDKTGGGTWDNVPEKISTELDIDSIHKRVTSELKNVNIVISDDHPRFLCGYTYFSSLAHLYNKGETRRLLFLHVPIEHASTDIERGVEVATAVLTAMVDDLGVGT</sequence>
<proteinExistence type="inferred from homology"/>
<name>A0A9W8T8P2_9HYPO</name>
<dbReference type="InterPro" id="IPR016125">
    <property type="entry name" value="Peptidase_C15-like"/>
</dbReference>
<dbReference type="PANTHER" id="PTHR23402">
    <property type="entry name" value="PROTEASE FAMILY C15 PYROGLUTAMYL-PEPTIDASE I-RELATED"/>
    <property type="match status" value="1"/>
</dbReference>
<dbReference type="PANTHER" id="PTHR23402:SF1">
    <property type="entry name" value="PYROGLUTAMYL-PEPTIDASE I"/>
    <property type="match status" value="1"/>
</dbReference>
<dbReference type="InterPro" id="IPR036440">
    <property type="entry name" value="Peptidase_C15-like_sf"/>
</dbReference>
<evidence type="ECO:0000256" key="4">
    <source>
        <dbReference type="ARBA" id="ARBA00022807"/>
    </source>
</evidence>
<dbReference type="SUPFAM" id="SSF53182">
    <property type="entry name" value="Pyrrolidone carboxyl peptidase (pyroglutamate aminopeptidase)"/>
    <property type="match status" value="1"/>
</dbReference>
<keyword evidence="4" id="KW-0788">Thiol protease</keyword>
<evidence type="ECO:0000256" key="1">
    <source>
        <dbReference type="ARBA" id="ARBA00006641"/>
    </source>
</evidence>
<comment type="similarity">
    <text evidence="1">Belongs to the peptidase C15 family.</text>
</comment>
<dbReference type="Gene3D" id="3.40.630.20">
    <property type="entry name" value="Peptidase C15, pyroglutamyl peptidase I-like"/>
    <property type="match status" value="1"/>
</dbReference>
<keyword evidence="2" id="KW-0645">Protease</keyword>
<dbReference type="Proteomes" id="UP001140502">
    <property type="component" value="Unassembled WGS sequence"/>
</dbReference>
<evidence type="ECO:0000313" key="5">
    <source>
        <dbReference type="EMBL" id="KAJ4307389.1"/>
    </source>
</evidence>
<dbReference type="GO" id="GO:0006508">
    <property type="term" value="P:proteolysis"/>
    <property type="evidence" value="ECO:0007669"/>
    <property type="project" value="UniProtKB-KW"/>
</dbReference>
<organism evidence="5 6">
    <name type="scientific">Fusarium piperis</name>
    <dbReference type="NCBI Taxonomy" id="1435070"/>
    <lineage>
        <taxon>Eukaryota</taxon>
        <taxon>Fungi</taxon>
        <taxon>Dikarya</taxon>
        <taxon>Ascomycota</taxon>
        <taxon>Pezizomycotina</taxon>
        <taxon>Sordariomycetes</taxon>
        <taxon>Hypocreomycetidae</taxon>
        <taxon>Hypocreales</taxon>
        <taxon>Nectriaceae</taxon>
        <taxon>Fusarium</taxon>
        <taxon>Fusarium solani species complex</taxon>
    </lineage>
</organism>
<comment type="caution">
    <text evidence="5">The sequence shown here is derived from an EMBL/GenBank/DDBJ whole genome shotgun (WGS) entry which is preliminary data.</text>
</comment>